<sequence>MGKHEKPEKHQNIFLKHQNKHPFLILQKHPEKQQQHLEKQQKHPEKQQKHLEEQQKHPEKQQQHLEKQQKHPEKQQQHLEKQQKHPDKQKHLEKQQKHPEKQQKHLEKQQKHLEKQQKHPEKQQKHPEKQQKHLEKQQDKHPPKQQQQNKHPLKQQKQNNTQKQQQNKHPPKQQQKHPQTYYRCYSKSANNLPLINFTSKIYLLATLFLGTFSCNCKQELISQSVTNIPAPSPAESYQLDLMPSEGVSKSLTFMDLMKQRRYGNNIEQCPCIILPGSNKCVVYDSRYQAALIE</sequence>
<evidence type="ECO:0000313" key="1">
    <source>
        <dbReference type="EMBL" id="CAK5008727.1"/>
    </source>
</evidence>
<accession>A0ACB0XMF9</accession>
<organism evidence="1 2">
    <name type="scientific">Meloidogyne enterolobii</name>
    <name type="common">Root-knot nematode worm</name>
    <name type="synonym">Meloidogyne mayaguensis</name>
    <dbReference type="NCBI Taxonomy" id="390850"/>
    <lineage>
        <taxon>Eukaryota</taxon>
        <taxon>Metazoa</taxon>
        <taxon>Ecdysozoa</taxon>
        <taxon>Nematoda</taxon>
        <taxon>Chromadorea</taxon>
        <taxon>Rhabditida</taxon>
        <taxon>Tylenchina</taxon>
        <taxon>Tylenchomorpha</taxon>
        <taxon>Tylenchoidea</taxon>
        <taxon>Meloidogynidae</taxon>
        <taxon>Meloidogyninae</taxon>
        <taxon>Meloidogyne</taxon>
    </lineage>
</organism>
<proteinExistence type="predicted"/>
<protein>
    <submittedName>
        <fullName evidence="1">Uncharacterized protein</fullName>
    </submittedName>
</protein>
<keyword evidence="2" id="KW-1185">Reference proteome</keyword>
<dbReference type="EMBL" id="CAVMJV010000001">
    <property type="protein sequence ID" value="CAK5008727.1"/>
    <property type="molecule type" value="Genomic_DNA"/>
</dbReference>
<reference evidence="1" key="1">
    <citation type="submission" date="2023-11" db="EMBL/GenBank/DDBJ databases">
        <authorList>
            <person name="Poullet M."/>
        </authorList>
    </citation>
    <scope>NUCLEOTIDE SEQUENCE</scope>
    <source>
        <strain evidence="1">E1834</strain>
    </source>
</reference>
<name>A0ACB0XMF9_MELEN</name>
<gene>
    <name evidence="1" type="ORF">MENTE1834_LOCUS1136</name>
</gene>
<dbReference type="Proteomes" id="UP001497535">
    <property type="component" value="Unassembled WGS sequence"/>
</dbReference>
<comment type="caution">
    <text evidence="1">The sequence shown here is derived from an EMBL/GenBank/DDBJ whole genome shotgun (WGS) entry which is preliminary data.</text>
</comment>
<evidence type="ECO:0000313" key="2">
    <source>
        <dbReference type="Proteomes" id="UP001497535"/>
    </source>
</evidence>